<reference evidence="1" key="2">
    <citation type="journal article" date="2015" name="Data Brief">
        <title>Shoot transcriptome of the giant reed, Arundo donax.</title>
        <authorList>
            <person name="Barrero R.A."/>
            <person name="Guerrero F.D."/>
            <person name="Moolhuijzen P."/>
            <person name="Goolsby J.A."/>
            <person name="Tidwell J."/>
            <person name="Bellgard S.E."/>
            <person name="Bellgard M.I."/>
        </authorList>
    </citation>
    <scope>NUCLEOTIDE SEQUENCE</scope>
    <source>
        <tissue evidence="1">Shoot tissue taken approximately 20 cm above the soil surface</tissue>
    </source>
</reference>
<protein>
    <submittedName>
        <fullName evidence="1">Uncharacterized protein</fullName>
    </submittedName>
</protein>
<evidence type="ECO:0000313" key="1">
    <source>
        <dbReference type="EMBL" id="JAD46024.1"/>
    </source>
</evidence>
<sequence length="40" mass="4666">MAYMTDLRRFSCTQCIRIQFPTLLLRLLSTLGLQSLLGKY</sequence>
<reference evidence="1" key="1">
    <citation type="submission" date="2014-09" db="EMBL/GenBank/DDBJ databases">
        <authorList>
            <person name="Magalhaes I.L.F."/>
            <person name="Oliveira U."/>
            <person name="Santos F.R."/>
            <person name="Vidigal T.H.D.A."/>
            <person name="Brescovit A.D."/>
            <person name="Santos A.J."/>
        </authorList>
    </citation>
    <scope>NUCLEOTIDE SEQUENCE</scope>
    <source>
        <tissue evidence="1">Shoot tissue taken approximately 20 cm above the soil surface</tissue>
    </source>
</reference>
<dbReference type="AlphaFoldDB" id="A0A0A9A313"/>
<proteinExistence type="predicted"/>
<name>A0A0A9A313_ARUDO</name>
<dbReference type="EMBL" id="GBRH01251871">
    <property type="protein sequence ID" value="JAD46024.1"/>
    <property type="molecule type" value="Transcribed_RNA"/>
</dbReference>
<accession>A0A0A9A313</accession>
<organism evidence="1">
    <name type="scientific">Arundo donax</name>
    <name type="common">Giant reed</name>
    <name type="synonym">Donax arundinaceus</name>
    <dbReference type="NCBI Taxonomy" id="35708"/>
    <lineage>
        <taxon>Eukaryota</taxon>
        <taxon>Viridiplantae</taxon>
        <taxon>Streptophyta</taxon>
        <taxon>Embryophyta</taxon>
        <taxon>Tracheophyta</taxon>
        <taxon>Spermatophyta</taxon>
        <taxon>Magnoliopsida</taxon>
        <taxon>Liliopsida</taxon>
        <taxon>Poales</taxon>
        <taxon>Poaceae</taxon>
        <taxon>PACMAD clade</taxon>
        <taxon>Arundinoideae</taxon>
        <taxon>Arundineae</taxon>
        <taxon>Arundo</taxon>
    </lineage>
</organism>